<dbReference type="PANTHER" id="PTHR34310">
    <property type="entry name" value="DUF427 DOMAIN PROTEIN (AFU_ORTHOLOGUE AFUA_3G02220)"/>
    <property type="match status" value="1"/>
</dbReference>
<evidence type="ECO:0000313" key="2">
    <source>
        <dbReference type="EMBL" id="CRK21022.1"/>
    </source>
</evidence>
<name>A0A0G4LG54_VERLO</name>
<dbReference type="PROSITE" id="PS51257">
    <property type="entry name" value="PROKAR_LIPOPROTEIN"/>
    <property type="match status" value="1"/>
</dbReference>
<dbReference type="Proteomes" id="UP000045706">
    <property type="component" value="Unassembled WGS sequence"/>
</dbReference>
<proteinExistence type="predicted"/>
<feature type="domain" description="DUF427" evidence="1">
    <location>
        <begin position="85"/>
        <end position="119"/>
    </location>
</feature>
<dbReference type="InterPro" id="IPR007361">
    <property type="entry name" value="DUF427"/>
</dbReference>
<evidence type="ECO:0000259" key="1">
    <source>
        <dbReference type="Pfam" id="PF04248"/>
    </source>
</evidence>
<dbReference type="PANTHER" id="PTHR34310:SF9">
    <property type="entry name" value="BLR5716 PROTEIN"/>
    <property type="match status" value="1"/>
</dbReference>
<gene>
    <name evidence="2" type="ORF">BN1723_012230</name>
</gene>
<reference evidence="3" key="1">
    <citation type="submission" date="2015-05" db="EMBL/GenBank/DDBJ databases">
        <authorList>
            <person name="Fogelqvist Johan"/>
        </authorList>
    </citation>
    <scope>NUCLEOTIDE SEQUENCE [LARGE SCALE GENOMIC DNA]</scope>
</reference>
<protein>
    <recommendedName>
        <fullName evidence="1">DUF427 domain-containing protein</fullName>
    </recommendedName>
</protein>
<sequence length="331" mass="37314">MNRKIAWDVNYSITVFVGCIQRSIVPLSCCSSHSLLRGGHSMSGPITPLKTDTVKIGAQGCDLHQLGLYLLVHGFLRTEPATRRIRVVHHGNTIADSRRGLLAWEHAAYPQYYIPEEDLMNIESSNVGPVVASDGVATGQVSSFNVMEVQGVDLLRENRPGFGLPFKNVMRLRMSHDRGPLQNLVRFEFGSMDQWLEEDTPIYVHPKNPDLRVELLHSGRKVRIEYDGRLLAESPYSVHLLESRLPTRYYIPYTAVVQGSAQLLKSDTVTECPYKGIASYYNVRINHETTLEDVVWYYRHPTVECAAIAGMLCFYNEKVKIYVDGELSGSP</sequence>
<dbReference type="AlphaFoldDB" id="A0A0G4LG54"/>
<evidence type="ECO:0000313" key="3">
    <source>
        <dbReference type="Proteomes" id="UP000045706"/>
    </source>
</evidence>
<dbReference type="Pfam" id="PF04248">
    <property type="entry name" value="NTP_transf_9"/>
    <property type="match status" value="2"/>
</dbReference>
<organism evidence="2 3">
    <name type="scientific">Verticillium longisporum</name>
    <name type="common">Verticillium dahliae var. longisporum</name>
    <dbReference type="NCBI Taxonomy" id="100787"/>
    <lineage>
        <taxon>Eukaryota</taxon>
        <taxon>Fungi</taxon>
        <taxon>Dikarya</taxon>
        <taxon>Ascomycota</taxon>
        <taxon>Pezizomycotina</taxon>
        <taxon>Sordariomycetes</taxon>
        <taxon>Hypocreomycetidae</taxon>
        <taxon>Glomerellales</taxon>
        <taxon>Plectosphaerellaceae</taxon>
        <taxon>Verticillium</taxon>
    </lineage>
</organism>
<feature type="domain" description="DUF427" evidence="1">
    <location>
        <begin position="222"/>
        <end position="317"/>
    </location>
</feature>
<dbReference type="EMBL" id="CVQI01011447">
    <property type="protein sequence ID" value="CRK21022.1"/>
    <property type="molecule type" value="Genomic_DNA"/>
</dbReference>
<dbReference type="InterPro" id="IPR038694">
    <property type="entry name" value="DUF427_sf"/>
</dbReference>
<accession>A0A0G4LG54</accession>
<dbReference type="Gene3D" id="2.170.150.40">
    <property type="entry name" value="Domain of unknown function (DUF427)"/>
    <property type="match status" value="2"/>
</dbReference>